<reference evidence="1" key="1">
    <citation type="submission" date="2018-06" db="EMBL/GenBank/DDBJ databases">
        <authorList>
            <person name="Zhirakovskaya E."/>
        </authorList>
    </citation>
    <scope>NUCLEOTIDE SEQUENCE</scope>
</reference>
<dbReference type="EC" id="4.2.1.1" evidence="1"/>
<organism evidence="1">
    <name type="scientific">hydrothermal vent metagenome</name>
    <dbReference type="NCBI Taxonomy" id="652676"/>
    <lineage>
        <taxon>unclassified sequences</taxon>
        <taxon>metagenomes</taxon>
        <taxon>ecological metagenomes</taxon>
    </lineage>
</organism>
<dbReference type="AlphaFoldDB" id="A0A3B1A7U7"/>
<dbReference type="InterPro" id="IPR050484">
    <property type="entry name" value="Transf_Hexapept/Carb_Anhydrase"/>
</dbReference>
<dbReference type="EMBL" id="UOFT01000036">
    <property type="protein sequence ID" value="VAW94289.1"/>
    <property type="molecule type" value="Genomic_DNA"/>
</dbReference>
<dbReference type="InterPro" id="IPR001451">
    <property type="entry name" value="Hexapep"/>
</dbReference>
<dbReference type="CDD" id="cd04645">
    <property type="entry name" value="LbH_gamma_CA_like"/>
    <property type="match status" value="1"/>
</dbReference>
<sequence length="179" mass="19373">MTIRSYKNKTPVIGDKTYIDDSAIVIGGVTIGNDVSIWPLTVIRSDVNSICIGNKTNIQDGSVLHVTHDGPYDYNHGGYALNIGNNITVGHNVILHGCTIGDNCLIGMGSTIMDGVVIKPNTIIGAGSLVSPSKQLDEGCLYVGRPVKKVRKLNNDEIESIQYSANHYVELKNTYLEEL</sequence>
<dbReference type="InterPro" id="IPR047324">
    <property type="entry name" value="LbH_gamma_CA-like"/>
</dbReference>
<dbReference type="GO" id="GO:0004089">
    <property type="term" value="F:carbonate dehydratase activity"/>
    <property type="evidence" value="ECO:0007669"/>
    <property type="project" value="UniProtKB-EC"/>
</dbReference>
<keyword evidence="1" id="KW-0456">Lyase</keyword>
<protein>
    <submittedName>
        <fullName evidence="1">Carbonic anhydrase, gamma class</fullName>
        <ecNumber evidence="1">4.2.1.1</ecNumber>
    </submittedName>
</protein>
<dbReference type="PANTHER" id="PTHR13061:SF56">
    <property type="entry name" value="PROTEIN YRDA"/>
    <property type="match status" value="1"/>
</dbReference>
<proteinExistence type="predicted"/>
<dbReference type="Gene3D" id="2.160.10.10">
    <property type="entry name" value="Hexapeptide repeat proteins"/>
    <property type="match status" value="1"/>
</dbReference>
<dbReference type="SUPFAM" id="SSF51161">
    <property type="entry name" value="Trimeric LpxA-like enzymes"/>
    <property type="match status" value="1"/>
</dbReference>
<dbReference type="InterPro" id="IPR011004">
    <property type="entry name" value="Trimer_LpxA-like_sf"/>
</dbReference>
<dbReference type="Pfam" id="PF00132">
    <property type="entry name" value="Hexapep"/>
    <property type="match status" value="2"/>
</dbReference>
<gene>
    <name evidence="1" type="ORF">MNBD_GAMMA23-2230</name>
</gene>
<name>A0A3B1A7U7_9ZZZZ</name>
<evidence type="ECO:0000313" key="1">
    <source>
        <dbReference type="EMBL" id="VAW94289.1"/>
    </source>
</evidence>
<accession>A0A3B1A7U7</accession>
<dbReference type="PANTHER" id="PTHR13061">
    <property type="entry name" value="DYNACTIN SUBUNIT P25"/>
    <property type="match status" value="1"/>
</dbReference>